<sequence>MDHIKTKTGTGSKKNFFAKEMPLLLYGFGDVEWPLPETCETMESILIDFITDVSFRAHGVATRSGGRKVKIDDYKVVLENDPKKLARVEELLYMHEDIRQAKMLFDQDEVMN</sequence>
<comment type="caution">
    <text evidence="1">The sequence shown here is derived from an EMBL/GenBank/DDBJ whole genome shotgun (WGS) entry which is preliminary data.</text>
</comment>
<gene>
    <name evidence="1" type="ORF">DSO57_1003750</name>
</gene>
<keyword evidence="2" id="KW-1185">Reference proteome</keyword>
<name>A0ACC2TJ42_9FUNG</name>
<evidence type="ECO:0000313" key="1">
    <source>
        <dbReference type="EMBL" id="KAJ9074693.1"/>
    </source>
</evidence>
<accession>A0ACC2TJ42</accession>
<organism evidence="1 2">
    <name type="scientific">Entomophthora muscae</name>
    <dbReference type="NCBI Taxonomy" id="34485"/>
    <lineage>
        <taxon>Eukaryota</taxon>
        <taxon>Fungi</taxon>
        <taxon>Fungi incertae sedis</taxon>
        <taxon>Zoopagomycota</taxon>
        <taxon>Entomophthoromycotina</taxon>
        <taxon>Entomophthoromycetes</taxon>
        <taxon>Entomophthorales</taxon>
        <taxon>Entomophthoraceae</taxon>
        <taxon>Entomophthora</taxon>
    </lineage>
</organism>
<evidence type="ECO:0000313" key="2">
    <source>
        <dbReference type="Proteomes" id="UP001165960"/>
    </source>
</evidence>
<dbReference type="EMBL" id="QTSX02002849">
    <property type="protein sequence ID" value="KAJ9074693.1"/>
    <property type="molecule type" value="Genomic_DNA"/>
</dbReference>
<proteinExistence type="predicted"/>
<reference evidence="1" key="1">
    <citation type="submission" date="2022-04" db="EMBL/GenBank/DDBJ databases">
        <title>Genome of the entomopathogenic fungus Entomophthora muscae.</title>
        <authorList>
            <person name="Elya C."/>
            <person name="Lovett B.R."/>
            <person name="Lee E."/>
            <person name="Macias A.M."/>
            <person name="Hajek A.E."/>
            <person name="De Bivort B.L."/>
            <person name="Kasson M.T."/>
            <person name="De Fine Licht H.H."/>
            <person name="Stajich J.E."/>
        </authorList>
    </citation>
    <scope>NUCLEOTIDE SEQUENCE</scope>
    <source>
        <strain evidence="1">Berkeley</strain>
    </source>
</reference>
<dbReference type="Proteomes" id="UP001165960">
    <property type="component" value="Unassembled WGS sequence"/>
</dbReference>
<protein>
    <submittedName>
        <fullName evidence="1">Uncharacterized protein</fullName>
    </submittedName>
</protein>